<dbReference type="AlphaFoldDB" id="A0A8J4YFL2"/>
<accession>A0A8J4YFL2</accession>
<gene>
    <name evidence="1" type="ORF">GWK47_044664</name>
</gene>
<keyword evidence="2" id="KW-1185">Reference proteome</keyword>
<organism evidence="1 2">
    <name type="scientific">Chionoecetes opilio</name>
    <name type="common">Atlantic snow crab</name>
    <name type="synonym">Cancer opilio</name>
    <dbReference type="NCBI Taxonomy" id="41210"/>
    <lineage>
        <taxon>Eukaryota</taxon>
        <taxon>Metazoa</taxon>
        <taxon>Ecdysozoa</taxon>
        <taxon>Arthropoda</taxon>
        <taxon>Crustacea</taxon>
        <taxon>Multicrustacea</taxon>
        <taxon>Malacostraca</taxon>
        <taxon>Eumalacostraca</taxon>
        <taxon>Eucarida</taxon>
        <taxon>Decapoda</taxon>
        <taxon>Pleocyemata</taxon>
        <taxon>Brachyura</taxon>
        <taxon>Eubrachyura</taxon>
        <taxon>Majoidea</taxon>
        <taxon>Majidae</taxon>
        <taxon>Chionoecetes</taxon>
    </lineage>
</organism>
<dbReference type="Proteomes" id="UP000770661">
    <property type="component" value="Unassembled WGS sequence"/>
</dbReference>
<sequence>MDQLPNQMVWLQLRLPLHLHLPTKINAVEEPVMPCKPRSTSIEPGPEEPQLGALSTTPLRHTVFVDFYECCRGFCMHLKIALPEGMPQSLRRAFRKTCRSPRSCGLPKPTTIWLTDSSLASTRAAQGVSTHTTSMIKLIEKTISSFLDEKFNPKSNQPAPILDTHYIKLPFYGHLSYIIRILNRIRIPKTLISNIIYEFECSSCKARYIGETEELEAEQVALVSLLSQVLDKSQRLLGNNEQTVPDTRALHSLDSICKQVAVHIAMKKFPLHKVSPNDLCSLKELRNINAYTMSLESEIYKEISVLKI</sequence>
<proteinExistence type="predicted"/>
<reference evidence="1" key="1">
    <citation type="submission" date="2020-07" db="EMBL/GenBank/DDBJ databases">
        <title>The High-quality genome of the commercially important snow crab, Chionoecetes opilio.</title>
        <authorList>
            <person name="Jeong J.-H."/>
            <person name="Ryu S."/>
        </authorList>
    </citation>
    <scope>NUCLEOTIDE SEQUENCE</scope>
    <source>
        <strain evidence="1">MADBK_172401_WGS</strain>
        <tissue evidence="1">Digestive gland</tissue>
    </source>
</reference>
<evidence type="ECO:0000313" key="1">
    <source>
        <dbReference type="EMBL" id="KAG0722321.1"/>
    </source>
</evidence>
<protein>
    <submittedName>
        <fullName evidence="1">Uncharacterized protein</fullName>
    </submittedName>
</protein>
<evidence type="ECO:0000313" key="2">
    <source>
        <dbReference type="Proteomes" id="UP000770661"/>
    </source>
</evidence>
<comment type="caution">
    <text evidence="1">The sequence shown here is derived from an EMBL/GenBank/DDBJ whole genome shotgun (WGS) entry which is preliminary data.</text>
</comment>
<name>A0A8J4YFL2_CHIOP</name>
<dbReference type="EMBL" id="JACEEZ010009749">
    <property type="protein sequence ID" value="KAG0722321.1"/>
    <property type="molecule type" value="Genomic_DNA"/>
</dbReference>